<dbReference type="SMART" id="SM00475">
    <property type="entry name" value="53EXOc"/>
    <property type="match status" value="1"/>
</dbReference>
<dbReference type="GO" id="GO:0008408">
    <property type="term" value="F:3'-5' exonuclease activity"/>
    <property type="evidence" value="ECO:0007669"/>
    <property type="project" value="UniProtKB-UniRule"/>
</dbReference>
<sequence>MKKIVLVDGSSYLFRAYHALPHLTNSQGEPTGAIIGVINMLKKLPIMYDTEYVAVVFDAKGKNFRHQLYPQYKAHRKDMDDELRAQIQPLHQIIEKMGFPVIVEDGVEADDVIGTLAQNLQKQGYQIIISTGDKDMAQLVTDNIVLYDSMKNITTDVAGVLEKYQISPHQMIDYLALMGDSTDNIPGIPKVGPKTAVKWLQEYQNIEGIIANQAQIKGKVGENLRNNIDLLKLSYQLATIKCDLEFDLAVEDLKCKAADKAYLIKAYTRYEFKSLLKDLDDGAIKLVSSQAQAADITIEYITVTTQHQLEHLIAELNKSDGFAFDTETDSLNTYEANLIGLSFCAKEGQAFYIPLQHRYLGVPQQLELGFVVDRLKPLFADPEKAKVAHNFKFDEKVLSKYAVEIDGQVNDTMIMAYVLKSSGKHDMDSLSKEHLGIEPIAYTAIAGTGKQQQTLDQIDIEVVAKYAAEDADITFRLFNYFRTLLKQDEVLYKLYSEIEMPLTIILNQMEKLGVKIDATKLIQQSASLAISIKELESKCYNLAGQEFNLSSPLQLREILFGKLGLPPVKKTAKGQVSTSEEVLVQLAEDYEIAALLMKYRHLSKLKNTYTDKLPKMLDANGRVHTSYNQTGTVTGRLSSSDPNLQNIPIKSPEGRKIREAFIAEDDYCIVAADYSQIELRIMAHLSKDNNLLKAFNQGLDIHSATAAEVLGISIDEVSSEQRRRAKAINFGLIYGMSAFGLAKQLEIPRAEAQEYIDIYFNRYPSVKEYMFSAKEFAKQKGYVETILGRRLYLPEINSKNVMQRNAAERAAINAPMQGTAADIIKKAMIEVNTMISQEYNNEVKMVMQVHDELVFEVKRTKLEKVAAKIKVIMEAAVKLSVPLEVNVDAGENWDQAH</sequence>
<dbReference type="InterPro" id="IPR002298">
    <property type="entry name" value="DNA_polymerase_A"/>
</dbReference>
<dbReference type="GO" id="GO:0003677">
    <property type="term" value="F:DNA binding"/>
    <property type="evidence" value="ECO:0007669"/>
    <property type="project" value="UniProtKB-UniRule"/>
</dbReference>
<dbReference type="InterPro" id="IPR008918">
    <property type="entry name" value="HhH2"/>
</dbReference>
<dbReference type="RefSeq" id="WP_071629768.1">
    <property type="nucleotide sequence ID" value="NZ_CP022375.1"/>
</dbReference>
<evidence type="ECO:0000256" key="3">
    <source>
        <dbReference type="ARBA" id="ARBA00012417"/>
    </source>
</evidence>
<keyword evidence="9 17" id="KW-0227">DNA damage</keyword>
<dbReference type="GO" id="GO:0003887">
    <property type="term" value="F:DNA-directed DNA polymerase activity"/>
    <property type="evidence" value="ECO:0007669"/>
    <property type="project" value="UniProtKB-UniRule"/>
</dbReference>
<evidence type="ECO:0000256" key="4">
    <source>
        <dbReference type="ARBA" id="ARBA00020311"/>
    </source>
</evidence>
<evidence type="ECO:0000256" key="17">
    <source>
        <dbReference type="RuleBase" id="RU004460"/>
    </source>
</evidence>
<reference evidence="21 22" key="1">
    <citation type="submission" date="2017-07" db="EMBL/GenBank/DDBJ databases">
        <title>Complete genome sequences and comparative analysis of the novel pathogen Francisella opportunistica.</title>
        <authorList>
            <person name="Dietrich E.A."/>
            <person name="Kingry L.C."/>
            <person name="Petersen J.M."/>
        </authorList>
    </citation>
    <scope>NUCLEOTIDE SEQUENCE [LARGE SCALE GENOMIC DNA]</scope>
    <source>
        <strain evidence="21 22">14-2155</strain>
    </source>
</reference>
<dbReference type="PANTHER" id="PTHR10133:SF27">
    <property type="entry name" value="DNA POLYMERASE NU"/>
    <property type="match status" value="1"/>
</dbReference>
<dbReference type="OrthoDB" id="9806424at2"/>
<dbReference type="InterPro" id="IPR001098">
    <property type="entry name" value="DNA-dir_DNA_pol_A_palm_dom"/>
</dbReference>
<evidence type="ECO:0000259" key="20">
    <source>
        <dbReference type="SMART" id="SM00482"/>
    </source>
</evidence>
<dbReference type="CDD" id="cd06139">
    <property type="entry name" value="DNA_polA_I_Ecoli_like_exo"/>
    <property type="match status" value="1"/>
</dbReference>
<evidence type="ECO:0000313" key="21">
    <source>
        <dbReference type="EMBL" id="AXH30503.1"/>
    </source>
</evidence>
<dbReference type="Gene3D" id="1.20.1060.10">
    <property type="entry name" value="Taq DNA Polymerase, Chain T, domain 4"/>
    <property type="match status" value="1"/>
</dbReference>
<protein>
    <recommendedName>
        <fullName evidence="4 16">DNA polymerase I</fullName>
        <ecNumber evidence="3 16">2.7.7.7</ecNumber>
    </recommendedName>
</protein>
<dbReference type="GO" id="GO:0006302">
    <property type="term" value="P:double-strand break repair"/>
    <property type="evidence" value="ECO:0007669"/>
    <property type="project" value="TreeGrafter"/>
</dbReference>
<dbReference type="CDD" id="cd08637">
    <property type="entry name" value="DNA_pol_A_pol_I_C"/>
    <property type="match status" value="1"/>
</dbReference>
<dbReference type="InterPro" id="IPR036397">
    <property type="entry name" value="RNaseH_sf"/>
</dbReference>
<dbReference type="AlphaFoldDB" id="A0A345JT57"/>
<dbReference type="Proteomes" id="UP000253862">
    <property type="component" value="Chromosome"/>
</dbReference>
<evidence type="ECO:0000313" key="22">
    <source>
        <dbReference type="Proteomes" id="UP000253862"/>
    </source>
</evidence>
<keyword evidence="5 17" id="KW-0808">Transferase</keyword>
<dbReference type="Pfam" id="PF00476">
    <property type="entry name" value="DNA_pol_A"/>
    <property type="match status" value="1"/>
</dbReference>
<dbReference type="InterPro" id="IPR019760">
    <property type="entry name" value="DNA-dir_DNA_pol_A_CS"/>
</dbReference>
<dbReference type="SUPFAM" id="SSF56672">
    <property type="entry name" value="DNA/RNA polymerases"/>
    <property type="match status" value="1"/>
</dbReference>
<dbReference type="EC" id="2.7.7.7" evidence="3 16"/>
<dbReference type="KEGG" id="foo:CGC45_07935"/>
<comment type="function">
    <text evidence="17">In addition to polymerase activity, this DNA polymerase exhibits 3'-5' and 5'-3' exonuclease activity.</text>
</comment>
<dbReference type="InterPro" id="IPR036279">
    <property type="entry name" value="5-3_exonuclease_C_sf"/>
</dbReference>
<evidence type="ECO:0000256" key="13">
    <source>
        <dbReference type="ARBA" id="ARBA00023125"/>
    </source>
</evidence>
<dbReference type="InterPro" id="IPR012337">
    <property type="entry name" value="RNaseH-like_sf"/>
</dbReference>
<dbReference type="Gene3D" id="1.10.150.20">
    <property type="entry name" value="5' to 3' exonuclease, C-terminal subdomain"/>
    <property type="match status" value="2"/>
</dbReference>
<keyword evidence="10 17" id="KW-0378">Hydrolase</keyword>
<comment type="catalytic activity">
    <reaction evidence="15 17">
        <text>DNA(n) + a 2'-deoxyribonucleoside 5'-triphosphate = DNA(n+1) + diphosphate</text>
        <dbReference type="Rhea" id="RHEA:22508"/>
        <dbReference type="Rhea" id="RHEA-COMP:17339"/>
        <dbReference type="Rhea" id="RHEA-COMP:17340"/>
        <dbReference type="ChEBI" id="CHEBI:33019"/>
        <dbReference type="ChEBI" id="CHEBI:61560"/>
        <dbReference type="ChEBI" id="CHEBI:173112"/>
        <dbReference type="EC" id="2.7.7.7"/>
    </reaction>
</comment>
<dbReference type="PANTHER" id="PTHR10133">
    <property type="entry name" value="DNA POLYMERASE I"/>
    <property type="match status" value="1"/>
</dbReference>
<evidence type="ECO:0000256" key="14">
    <source>
        <dbReference type="ARBA" id="ARBA00023204"/>
    </source>
</evidence>
<evidence type="ECO:0000256" key="9">
    <source>
        <dbReference type="ARBA" id="ARBA00022763"/>
    </source>
</evidence>
<evidence type="ECO:0000256" key="2">
    <source>
        <dbReference type="ARBA" id="ARBA00011541"/>
    </source>
</evidence>
<dbReference type="GO" id="GO:0006261">
    <property type="term" value="P:DNA-templated DNA replication"/>
    <property type="evidence" value="ECO:0007669"/>
    <property type="project" value="UniProtKB-UniRule"/>
</dbReference>
<dbReference type="FunFam" id="1.10.150.20:FF:000003">
    <property type="entry name" value="DNA polymerase I"/>
    <property type="match status" value="1"/>
</dbReference>
<dbReference type="FunFam" id="1.10.150.20:FF:000002">
    <property type="entry name" value="DNA polymerase I"/>
    <property type="match status" value="1"/>
</dbReference>
<feature type="domain" description="DNA-directed DNA polymerase family A palm" evidence="20">
    <location>
        <begin position="654"/>
        <end position="861"/>
    </location>
</feature>
<comment type="similarity">
    <text evidence="1 17">Belongs to the DNA polymerase type-A family.</text>
</comment>
<dbReference type="PROSITE" id="PS00447">
    <property type="entry name" value="DNA_POLYMERASE_A"/>
    <property type="match status" value="1"/>
</dbReference>
<feature type="domain" description="3'-5' exonuclease" evidence="18">
    <location>
        <begin position="300"/>
        <end position="486"/>
    </location>
</feature>
<keyword evidence="7 17" id="KW-0235">DNA replication</keyword>
<name>A0A345JT57_9GAMM</name>
<keyword evidence="13 17" id="KW-0238">DNA-binding</keyword>
<dbReference type="SMART" id="SM00474">
    <property type="entry name" value="35EXOc"/>
    <property type="match status" value="1"/>
</dbReference>
<keyword evidence="22" id="KW-1185">Reference proteome</keyword>
<dbReference type="Gene3D" id="3.40.50.1010">
    <property type="entry name" value="5'-nuclease"/>
    <property type="match status" value="1"/>
</dbReference>
<gene>
    <name evidence="17" type="primary">polA</name>
    <name evidence="21" type="ORF">CGC43_07915</name>
</gene>
<dbReference type="SUPFAM" id="SSF53098">
    <property type="entry name" value="Ribonuclease H-like"/>
    <property type="match status" value="1"/>
</dbReference>
<dbReference type="FunFam" id="1.20.1060.10:FF:000001">
    <property type="entry name" value="DNA polymerase I"/>
    <property type="match status" value="1"/>
</dbReference>
<evidence type="ECO:0000256" key="7">
    <source>
        <dbReference type="ARBA" id="ARBA00022705"/>
    </source>
</evidence>
<dbReference type="NCBIfam" id="NF004397">
    <property type="entry name" value="PRK05755.1"/>
    <property type="match status" value="1"/>
</dbReference>
<evidence type="ECO:0000259" key="19">
    <source>
        <dbReference type="SMART" id="SM00475"/>
    </source>
</evidence>
<evidence type="ECO:0000256" key="16">
    <source>
        <dbReference type="NCBIfam" id="TIGR00593"/>
    </source>
</evidence>
<dbReference type="GO" id="GO:0008409">
    <property type="term" value="F:5'-3' exonuclease activity"/>
    <property type="evidence" value="ECO:0007669"/>
    <property type="project" value="UniProtKB-UniRule"/>
</dbReference>
<evidence type="ECO:0000256" key="1">
    <source>
        <dbReference type="ARBA" id="ARBA00007705"/>
    </source>
</evidence>
<comment type="subunit">
    <text evidence="2">Single-chain monomer with multiple functions.</text>
</comment>
<dbReference type="EMBL" id="CP022375">
    <property type="protein sequence ID" value="AXH30503.1"/>
    <property type="molecule type" value="Genomic_DNA"/>
</dbReference>
<evidence type="ECO:0000259" key="18">
    <source>
        <dbReference type="SMART" id="SM00474"/>
    </source>
</evidence>
<organism evidence="21 22">
    <name type="scientific">Francisella opportunistica</name>
    <dbReference type="NCBI Taxonomy" id="2016517"/>
    <lineage>
        <taxon>Bacteria</taxon>
        <taxon>Pseudomonadati</taxon>
        <taxon>Pseudomonadota</taxon>
        <taxon>Gammaproteobacteria</taxon>
        <taxon>Thiotrichales</taxon>
        <taxon>Francisellaceae</taxon>
        <taxon>Francisella</taxon>
    </lineage>
</organism>
<keyword evidence="14 17" id="KW-0234">DNA repair</keyword>
<evidence type="ECO:0000256" key="11">
    <source>
        <dbReference type="ARBA" id="ARBA00022839"/>
    </source>
</evidence>
<dbReference type="FunFam" id="3.40.50.1010:FF:000001">
    <property type="entry name" value="DNA polymerase I"/>
    <property type="match status" value="1"/>
</dbReference>
<dbReference type="InterPro" id="IPR020046">
    <property type="entry name" value="5-3_exonucl_a-hlix_arch_N"/>
</dbReference>
<dbReference type="CDD" id="cd09898">
    <property type="entry name" value="H3TH_53EXO"/>
    <property type="match status" value="1"/>
</dbReference>
<keyword evidence="8" id="KW-0540">Nuclease</keyword>
<dbReference type="SUPFAM" id="SSF47807">
    <property type="entry name" value="5' to 3' exonuclease, C-terminal subdomain"/>
    <property type="match status" value="1"/>
</dbReference>
<dbReference type="SUPFAM" id="SSF88723">
    <property type="entry name" value="PIN domain-like"/>
    <property type="match status" value="1"/>
</dbReference>
<dbReference type="FunFam" id="3.30.420.10:FF:000026">
    <property type="entry name" value="DNA polymerase I"/>
    <property type="match status" value="1"/>
</dbReference>
<feature type="domain" description="5'-3' exonuclease" evidence="19">
    <location>
        <begin position="2"/>
        <end position="256"/>
    </location>
</feature>
<dbReference type="InterPro" id="IPR002562">
    <property type="entry name" value="3'-5'_exonuclease_dom"/>
</dbReference>
<dbReference type="SMART" id="SM00279">
    <property type="entry name" value="HhH2"/>
    <property type="match status" value="1"/>
</dbReference>
<dbReference type="PRINTS" id="PR00868">
    <property type="entry name" value="DNAPOLI"/>
</dbReference>
<dbReference type="InterPro" id="IPR002421">
    <property type="entry name" value="5-3_exonuclease"/>
</dbReference>
<evidence type="ECO:0000256" key="15">
    <source>
        <dbReference type="ARBA" id="ARBA00049244"/>
    </source>
</evidence>
<dbReference type="Pfam" id="PF02739">
    <property type="entry name" value="5_3_exonuc_N"/>
    <property type="match status" value="1"/>
</dbReference>
<accession>A0A345JT57</accession>
<dbReference type="Pfam" id="PF01612">
    <property type="entry name" value="DNA_pol_A_exo1"/>
    <property type="match status" value="1"/>
</dbReference>
<dbReference type="Gene3D" id="3.30.420.10">
    <property type="entry name" value="Ribonuclease H-like superfamily/Ribonuclease H"/>
    <property type="match status" value="1"/>
</dbReference>
<evidence type="ECO:0000256" key="12">
    <source>
        <dbReference type="ARBA" id="ARBA00022932"/>
    </source>
</evidence>
<dbReference type="SMART" id="SM00482">
    <property type="entry name" value="POLAc"/>
    <property type="match status" value="1"/>
</dbReference>
<evidence type="ECO:0000256" key="10">
    <source>
        <dbReference type="ARBA" id="ARBA00022801"/>
    </source>
</evidence>
<dbReference type="InterPro" id="IPR029060">
    <property type="entry name" value="PIN-like_dom_sf"/>
</dbReference>
<evidence type="ECO:0000256" key="8">
    <source>
        <dbReference type="ARBA" id="ARBA00022722"/>
    </source>
</evidence>
<dbReference type="Gene3D" id="3.30.70.370">
    <property type="match status" value="1"/>
</dbReference>
<dbReference type="NCBIfam" id="TIGR00593">
    <property type="entry name" value="pola"/>
    <property type="match status" value="1"/>
</dbReference>
<dbReference type="InterPro" id="IPR018320">
    <property type="entry name" value="DNA_polymerase_1"/>
</dbReference>
<keyword evidence="12 17" id="KW-0239">DNA-directed DNA polymerase</keyword>
<evidence type="ECO:0000256" key="5">
    <source>
        <dbReference type="ARBA" id="ARBA00022679"/>
    </source>
</evidence>
<dbReference type="InterPro" id="IPR020045">
    <property type="entry name" value="DNA_polI_H3TH"/>
</dbReference>
<keyword evidence="6 17" id="KW-0548">Nucleotidyltransferase</keyword>
<dbReference type="CDD" id="cd09859">
    <property type="entry name" value="PIN_53EXO"/>
    <property type="match status" value="1"/>
</dbReference>
<dbReference type="Pfam" id="PF01367">
    <property type="entry name" value="5_3_exonuc"/>
    <property type="match status" value="1"/>
</dbReference>
<proteinExistence type="inferred from homology"/>
<dbReference type="InterPro" id="IPR043502">
    <property type="entry name" value="DNA/RNA_pol_sf"/>
</dbReference>
<keyword evidence="11 17" id="KW-0269">Exonuclease</keyword>
<evidence type="ECO:0000256" key="6">
    <source>
        <dbReference type="ARBA" id="ARBA00022695"/>
    </source>
</evidence>